<protein>
    <submittedName>
        <fullName evidence="2">WRKY transcription factor 14</fullName>
    </submittedName>
</protein>
<dbReference type="AlphaFoldDB" id="A0A3L6QIN7"/>
<evidence type="ECO:0000256" key="1">
    <source>
        <dbReference type="SAM" id="MobiDB-lite"/>
    </source>
</evidence>
<gene>
    <name evidence="2" type="ORF">C2845_PM12G24240</name>
</gene>
<proteinExistence type="predicted"/>
<dbReference type="Proteomes" id="UP000275267">
    <property type="component" value="Unassembled WGS sequence"/>
</dbReference>
<name>A0A3L6QIN7_PANMI</name>
<organism evidence="2 3">
    <name type="scientific">Panicum miliaceum</name>
    <name type="common">Proso millet</name>
    <name type="synonym">Broomcorn millet</name>
    <dbReference type="NCBI Taxonomy" id="4540"/>
    <lineage>
        <taxon>Eukaryota</taxon>
        <taxon>Viridiplantae</taxon>
        <taxon>Streptophyta</taxon>
        <taxon>Embryophyta</taxon>
        <taxon>Tracheophyta</taxon>
        <taxon>Spermatophyta</taxon>
        <taxon>Magnoliopsida</taxon>
        <taxon>Liliopsida</taxon>
        <taxon>Poales</taxon>
        <taxon>Poaceae</taxon>
        <taxon>PACMAD clade</taxon>
        <taxon>Panicoideae</taxon>
        <taxon>Panicodae</taxon>
        <taxon>Paniceae</taxon>
        <taxon>Panicinae</taxon>
        <taxon>Panicum</taxon>
        <taxon>Panicum sect. Panicum</taxon>
    </lineage>
</organism>
<keyword evidence="3" id="KW-1185">Reference proteome</keyword>
<reference evidence="3" key="1">
    <citation type="journal article" date="2019" name="Nat. Commun.">
        <title>The genome of broomcorn millet.</title>
        <authorList>
            <person name="Zou C."/>
            <person name="Miki D."/>
            <person name="Li D."/>
            <person name="Tang Q."/>
            <person name="Xiao L."/>
            <person name="Rajput S."/>
            <person name="Deng P."/>
            <person name="Jia W."/>
            <person name="Huang R."/>
            <person name="Zhang M."/>
            <person name="Sun Y."/>
            <person name="Hu J."/>
            <person name="Fu X."/>
            <person name="Schnable P.S."/>
            <person name="Li F."/>
            <person name="Zhang H."/>
            <person name="Feng B."/>
            <person name="Zhu X."/>
            <person name="Liu R."/>
            <person name="Schnable J.C."/>
            <person name="Zhu J.-K."/>
            <person name="Zhang H."/>
        </authorList>
    </citation>
    <scope>NUCLEOTIDE SEQUENCE [LARGE SCALE GENOMIC DNA]</scope>
</reference>
<dbReference type="OrthoDB" id="1937086at2759"/>
<sequence>MAVKEETMAGSEMDKGNSDHHDTSVALDHGDLMQQMFSQSYRPLIPEGGHHVDDFFADLAELESDPMSLIFPGCDPGSREKAAPPKGLGADPLFNMLDWGATNVVATSAGSSFEQGCDNYASKYTDDCMTKYQRVMIGRSNTEQVFVQKSKVWRPVPVVDPFPPAKPNARNPNCSAAPQRQPAAGGGGHTAAPPPRTPHHATALKPLVPPSKP</sequence>
<dbReference type="EMBL" id="PQIB02000012">
    <property type="protein sequence ID" value="RLM80454.1"/>
    <property type="molecule type" value="Genomic_DNA"/>
</dbReference>
<accession>A0A3L6QIN7</accession>
<evidence type="ECO:0000313" key="2">
    <source>
        <dbReference type="EMBL" id="RLM80454.1"/>
    </source>
</evidence>
<feature type="region of interest" description="Disordered" evidence="1">
    <location>
        <begin position="1"/>
        <end position="24"/>
    </location>
</feature>
<feature type="region of interest" description="Disordered" evidence="1">
    <location>
        <begin position="163"/>
        <end position="213"/>
    </location>
</feature>
<dbReference type="STRING" id="4540.A0A3L6QIN7"/>
<comment type="caution">
    <text evidence="2">The sequence shown here is derived from an EMBL/GenBank/DDBJ whole genome shotgun (WGS) entry which is preliminary data.</text>
</comment>
<evidence type="ECO:0000313" key="3">
    <source>
        <dbReference type="Proteomes" id="UP000275267"/>
    </source>
</evidence>